<dbReference type="GO" id="GO:0000796">
    <property type="term" value="C:condensin complex"/>
    <property type="evidence" value="ECO:0007669"/>
    <property type="project" value="TreeGrafter"/>
</dbReference>
<sequence>MEEEATISRIITELEETYDNNNHNQNKPTFISHSTLTDLQSLLDTNHLQTISHFFQSLSTPSLLSLLSSTMDSAPTNLSLSASNLYLSLLLSPNSPVLTLFTPIAFLSFLRSLRCSLKPSSPSGSHSIRQKNKKTKSKTMKKKKNKGSGRHARLAGDSDEDGEESESFDVKLLFSVFERLEAALRFIHLNRFPDCLKSLIQTLAEIPVMGLELDGAFLGTSYDRLTDLCSRVLIKLLDAEHGDQMSTAAEVLKALSPLILMVKSQARSFALGFVTKRMMVVVGVEKESEGVRKAVVNLPRYLAQKAPEKAEPRGLAVEAIVEIVRAMEFQDQIGFIEYVVKMTQGKASLRLLAVDLILMLMMSLRDPLGVDLDGDTKHHSWGLNCLQALIQRCSDSTAGIRGRALSNLAQLVGLLSGDERNRAVLKEALRDVEGGMNDILRKRCMDEKATVRKAALLLFTKLTALLGGCFDCVMLKTMGAACSDPLVSIRKAAISALSEAFRNFVDEIVTIEWLHSVPRSISDNESSIQEECENFFLELVLDRISRAGSASSPNNGSQVKEKGIEKEIEFLLPEGVLILLKEICNGEVMPWVKKICINLGKKKRLKPRIAFALQNIIKTSESLWLSQSKQIEHWTAPAGAWFLLSEVSAYLSKAVEWEFLYHHWQLLDKYGVGGEFMSPFAQGNVYEDGEDIESSSVAWAGDRVFLLQTISNVSVELPPEAAADLAYNLLKRIEDFNMHSTEVNAHVKALRTLCKRKALNTEEADTLVLKWVQQLVSQATQVLEKYLSEDSEANKDRTFFTPPKSGSQKGKRAVTKSRLLSAAVTAVYTIGSLVIVCPSVDKNTVIPTLHTIITSGNSDPKLNKFPGPTVSLKQTAPSLYVQAWLTMGKVCLADEKLAKRYIPLFVQELEKSECAALRNNLVVMMADFCVRYTALVDCYISKITRCLRDPCELLRRQTFILLSRLLQRDYVKWRGVLFLRFLLSLVDESEKIRRLADFLFGNILKVKAPLLAYNSFVEAIFVLNDCTAHNGHTSSKDSRTESQLFSIRGNDEGSRYKRMHIYVSLLKQMAPEHLLATFAKLCAEILAAASDGILNIEDVTGQSVLQDAFQILSCKEIRLPCSRGSASDVADMEEEGGDSAAAAKGRAITQAVRKGLIQNTMPIFIELKRLLESKNSPLTGSLMECLRILLKDYKNEIDDILVADKQLQKELIYDMQKYESNKAKSTAAEVVANMQKPSSFRSPVVSNVSSRTQEKVASAMADAVAEATARSVLREVNKGALTPSLGSLSVPKLKTVQGGNNAQSSRPVDVLESLRRRQSYSDDEN</sequence>
<protein>
    <submittedName>
        <fullName evidence="9">Cnd1 domain-containing protein</fullName>
    </submittedName>
</protein>
<feature type="compositionally biased region" description="Polar residues" evidence="7">
    <location>
        <begin position="1297"/>
        <end position="1306"/>
    </location>
</feature>
<evidence type="ECO:0000256" key="2">
    <source>
        <dbReference type="ARBA" id="ARBA00022618"/>
    </source>
</evidence>
<dbReference type="Proteomes" id="UP000187406">
    <property type="component" value="Unassembled WGS sequence"/>
</dbReference>
<dbReference type="STRING" id="3775.A0A1Q3C3S3"/>
<dbReference type="InterPro" id="IPR026971">
    <property type="entry name" value="CND1/NCAPD3"/>
</dbReference>
<dbReference type="EMBL" id="BDDD01001285">
    <property type="protein sequence ID" value="GAV74919.1"/>
    <property type="molecule type" value="Genomic_DNA"/>
</dbReference>
<evidence type="ECO:0000256" key="3">
    <source>
        <dbReference type="ARBA" id="ARBA00022776"/>
    </source>
</evidence>
<feature type="compositionally biased region" description="Low complexity" evidence="7">
    <location>
        <begin position="118"/>
        <end position="127"/>
    </location>
</feature>
<evidence type="ECO:0000256" key="7">
    <source>
        <dbReference type="SAM" id="MobiDB-lite"/>
    </source>
</evidence>
<dbReference type="OrthoDB" id="10263978at2759"/>
<keyword evidence="10" id="KW-1185">Reference proteome</keyword>
<keyword evidence="4" id="KW-0226">DNA condensation</keyword>
<dbReference type="FunCoup" id="A0A1Q3C3S3">
    <property type="interactions" value="1317"/>
</dbReference>
<evidence type="ECO:0000313" key="10">
    <source>
        <dbReference type="Proteomes" id="UP000187406"/>
    </source>
</evidence>
<evidence type="ECO:0000313" key="9">
    <source>
        <dbReference type="EMBL" id="GAV74919.1"/>
    </source>
</evidence>
<comment type="caution">
    <text evidence="9">The sequence shown here is derived from an EMBL/GenBank/DDBJ whole genome shotgun (WGS) entry which is preliminary data.</text>
</comment>
<keyword evidence="3" id="KW-0498">Mitosis</keyword>
<feature type="region of interest" description="Disordered" evidence="7">
    <location>
        <begin position="1295"/>
        <end position="1325"/>
    </location>
</feature>
<evidence type="ECO:0000256" key="6">
    <source>
        <dbReference type="ARBA" id="ARBA00023306"/>
    </source>
</evidence>
<dbReference type="InterPro" id="IPR032682">
    <property type="entry name" value="Cnd1_C"/>
</dbReference>
<dbReference type="GO" id="GO:0042393">
    <property type="term" value="F:histone binding"/>
    <property type="evidence" value="ECO:0007669"/>
    <property type="project" value="TreeGrafter"/>
</dbReference>
<dbReference type="Pfam" id="PF12717">
    <property type="entry name" value="Cnd1"/>
    <property type="match status" value="1"/>
</dbReference>
<evidence type="ECO:0000256" key="1">
    <source>
        <dbReference type="ARBA" id="ARBA00004123"/>
    </source>
</evidence>
<dbReference type="GO" id="GO:0007076">
    <property type="term" value="P:mitotic chromosome condensation"/>
    <property type="evidence" value="ECO:0007669"/>
    <property type="project" value="InterPro"/>
</dbReference>
<feature type="compositionally biased region" description="Basic residues" evidence="7">
    <location>
        <begin position="128"/>
        <end position="153"/>
    </location>
</feature>
<dbReference type="SUPFAM" id="SSF48371">
    <property type="entry name" value="ARM repeat"/>
    <property type="match status" value="2"/>
</dbReference>
<evidence type="ECO:0000256" key="5">
    <source>
        <dbReference type="ARBA" id="ARBA00023242"/>
    </source>
</evidence>
<reference evidence="10" key="1">
    <citation type="submission" date="2016-04" db="EMBL/GenBank/DDBJ databases">
        <title>Cephalotus genome sequencing.</title>
        <authorList>
            <person name="Fukushima K."/>
            <person name="Hasebe M."/>
            <person name="Fang X."/>
        </authorList>
    </citation>
    <scope>NUCLEOTIDE SEQUENCE [LARGE SCALE GENOMIC DNA]</scope>
    <source>
        <strain evidence="10">cv. St1</strain>
    </source>
</reference>
<dbReference type="InParanoid" id="A0A1Q3C3S3"/>
<proteinExistence type="predicted"/>
<dbReference type="GO" id="GO:0000779">
    <property type="term" value="C:condensed chromosome, centromeric region"/>
    <property type="evidence" value="ECO:0007669"/>
    <property type="project" value="TreeGrafter"/>
</dbReference>
<organism evidence="9 10">
    <name type="scientific">Cephalotus follicularis</name>
    <name type="common">Albany pitcher plant</name>
    <dbReference type="NCBI Taxonomy" id="3775"/>
    <lineage>
        <taxon>Eukaryota</taxon>
        <taxon>Viridiplantae</taxon>
        <taxon>Streptophyta</taxon>
        <taxon>Embryophyta</taxon>
        <taxon>Tracheophyta</taxon>
        <taxon>Spermatophyta</taxon>
        <taxon>Magnoliopsida</taxon>
        <taxon>eudicotyledons</taxon>
        <taxon>Gunneridae</taxon>
        <taxon>Pentapetalae</taxon>
        <taxon>rosids</taxon>
        <taxon>fabids</taxon>
        <taxon>Oxalidales</taxon>
        <taxon>Cephalotaceae</taxon>
        <taxon>Cephalotus</taxon>
    </lineage>
</organism>
<keyword evidence="5" id="KW-0539">Nucleus</keyword>
<evidence type="ECO:0000256" key="4">
    <source>
        <dbReference type="ARBA" id="ARBA00023067"/>
    </source>
</evidence>
<dbReference type="GO" id="GO:0051301">
    <property type="term" value="P:cell division"/>
    <property type="evidence" value="ECO:0007669"/>
    <property type="project" value="UniProtKB-KW"/>
</dbReference>
<dbReference type="PANTHER" id="PTHR14222">
    <property type="entry name" value="CONDENSIN"/>
    <property type="match status" value="1"/>
</dbReference>
<feature type="region of interest" description="Disordered" evidence="7">
    <location>
        <begin position="118"/>
        <end position="163"/>
    </location>
</feature>
<keyword evidence="6" id="KW-0131">Cell cycle</keyword>
<feature type="domain" description="Condensin complex subunit 1 C-terminal" evidence="8">
    <location>
        <begin position="917"/>
        <end position="1086"/>
    </location>
</feature>
<dbReference type="Gene3D" id="1.25.10.10">
    <property type="entry name" value="Leucine-rich Repeat Variant"/>
    <property type="match status" value="1"/>
</dbReference>
<dbReference type="InterPro" id="IPR016024">
    <property type="entry name" value="ARM-type_fold"/>
</dbReference>
<dbReference type="GO" id="GO:0010032">
    <property type="term" value="P:meiotic chromosome condensation"/>
    <property type="evidence" value="ECO:0007669"/>
    <property type="project" value="TreeGrafter"/>
</dbReference>
<keyword evidence="2" id="KW-0132">Cell division</keyword>
<dbReference type="PANTHER" id="PTHR14222:SF1">
    <property type="entry name" value="CONDENSIN-2 COMPLEX SUBUNIT D3"/>
    <property type="match status" value="1"/>
</dbReference>
<comment type="subcellular location">
    <subcellularLocation>
        <location evidence="1">Nucleus</location>
    </subcellularLocation>
</comment>
<accession>A0A1Q3C3S3</accession>
<evidence type="ECO:0000259" key="8">
    <source>
        <dbReference type="Pfam" id="PF12717"/>
    </source>
</evidence>
<dbReference type="InterPro" id="IPR011989">
    <property type="entry name" value="ARM-like"/>
</dbReference>
<dbReference type="GO" id="GO:0005634">
    <property type="term" value="C:nucleus"/>
    <property type="evidence" value="ECO:0007669"/>
    <property type="project" value="UniProtKB-SubCell"/>
</dbReference>
<name>A0A1Q3C3S3_CEPFO</name>
<gene>
    <name evidence="9" type="ORF">CFOL_v3_18399</name>
</gene>